<feature type="transmembrane region" description="Helical" evidence="1">
    <location>
        <begin position="78"/>
        <end position="97"/>
    </location>
</feature>
<feature type="domain" description="VanZ-like" evidence="2">
    <location>
        <begin position="17"/>
        <end position="121"/>
    </location>
</feature>
<dbReference type="OrthoDB" id="7055135at2"/>
<dbReference type="AlphaFoldDB" id="A0A4R6E9Y4"/>
<feature type="transmembrane region" description="Helical" evidence="1">
    <location>
        <begin position="137"/>
        <end position="155"/>
    </location>
</feature>
<feature type="transmembrane region" description="Helical" evidence="1">
    <location>
        <begin position="184"/>
        <end position="201"/>
    </location>
</feature>
<feature type="domain" description="VanZ-like" evidence="2">
    <location>
        <begin position="282"/>
        <end position="356"/>
    </location>
</feature>
<feature type="transmembrane region" description="Helical" evidence="1">
    <location>
        <begin position="323"/>
        <end position="343"/>
    </location>
</feature>
<reference evidence="3 4" key="1">
    <citation type="submission" date="2019-03" db="EMBL/GenBank/DDBJ databases">
        <title>Genomic Encyclopedia of Type Strains, Phase IV (KMG-IV): sequencing the most valuable type-strain genomes for metagenomic binning, comparative biology and taxonomic classification.</title>
        <authorList>
            <person name="Goeker M."/>
        </authorList>
    </citation>
    <scope>NUCLEOTIDE SEQUENCE [LARGE SCALE GENOMIC DNA]</scope>
    <source>
        <strain evidence="3 4">DSM 12121</strain>
    </source>
</reference>
<name>A0A4R6E9Y4_9RHOO</name>
<comment type="caution">
    <text evidence="3">The sequence shown here is derived from an EMBL/GenBank/DDBJ whole genome shotgun (WGS) entry which is preliminary data.</text>
</comment>
<dbReference type="RefSeq" id="WP_133589698.1">
    <property type="nucleotide sequence ID" value="NZ_SNVV01000004.1"/>
</dbReference>
<dbReference type="Proteomes" id="UP000295129">
    <property type="component" value="Unassembled WGS sequence"/>
</dbReference>
<evidence type="ECO:0000259" key="2">
    <source>
        <dbReference type="Pfam" id="PF04892"/>
    </source>
</evidence>
<feature type="transmembrane region" description="Helical" evidence="1">
    <location>
        <begin position="208"/>
        <end position="225"/>
    </location>
</feature>
<keyword evidence="1" id="KW-0472">Membrane</keyword>
<dbReference type="Pfam" id="PF04892">
    <property type="entry name" value="VanZ"/>
    <property type="match status" value="2"/>
</dbReference>
<feature type="transmembrane region" description="Helical" evidence="1">
    <location>
        <begin position="48"/>
        <end position="66"/>
    </location>
</feature>
<gene>
    <name evidence="3" type="ORF">C7389_104202</name>
</gene>
<proteinExistence type="predicted"/>
<dbReference type="InterPro" id="IPR006976">
    <property type="entry name" value="VanZ-like"/>
</dbReference>
<keyword evidence="4" id="KW-1185">Reference proteome</keyword>
<evidence type="ECO:0000256" key="1">
    <source>
        <dbReference type="SAM" id="Phobius"/>
    </source>
</evidence>
<sequence>MRALLLLVAFLISYGSLYPFEFAAHEGSMAELLGLLADLDIPTTRGDIVGNILLFLPYGIVGQLAAQHSPRPAYSGWAIALLGILLAVALQVAQVWLPARVPAIGDAILNTVGLAIGFALGALAGKRLLSLGLSADAAMLVPLTLLLLWLAYRWFPLVPTLDLQNVRNAVKPVFLSPQVDPTRIFHTAVAWFAWFVIAGATPLRRWPLWLLGAAALAVTALQPFFVGNRLALNNLAGLGVALLALPLARRPHAAALACAGLFLALLLSGIAPYDFVSTPGRFEWLPFNGFLEGNMARNTLNLIEKCYLYGALLYLLQQNGSRPGAAAFTAALWLAVIEFLQLWVPGRTAEITDPLLALCLAFAFARSRVAVPVRRGSGSTPRRRIA</sequence>
<keyword evidence="1" id="KW-1133">Transmembrane helix</keyword>
<feature type="transmembrane region" description="Helical" evidence="1">
    <location>
        <begin position="255"/>
        <end position="275"/>
    </location>
</feature>
<feature type="transmembrane region" description="Helical" evidence="1">
    <location>
        <begin position="231"/>
        <end position="248"/>
    </location>
</feature>
<evidence type="ECO:0000313" key="4">
    <source>
        <dbReference type="Proteomes" id="UP000295129"/>
    </source>
</evidence>
<accession>A0A4R6E9Y4</accession>
<keyword evidence="1" id="KW-0812">Transmembrane</keyword>
<evidence type="ECO:0000313" key="3">
    <source>
        <dbReference type="EMBL" id="TDN53848.1"/>
    </source>
</evidence>
<dbReference type="EMBL" id="SNVV01000004">
    <property type="protein sequence ID" value="TDN53848.1"/>
    <property type="molecule type" value="Genomic_DNA"/>
</dbReference>
<feature type="transmembrane region" description="Helical" evidence="1">
    <location>
        <begin position="103"/>
        <end position="125"/>
    </location>
</feature>
<organism evidence="3 4">
    <name type="scientific">Azoarcus indigens</name>
    <dbReference type="NCBI Taxonomy" id="29545"/>
    <lineage>
        <taxon>Bacteria</taxon>
        <taxon>Pseudomonadati</taxon>
        <taxon>Pseudomonadota</taxon>
        <taxon>Betaproteobacteria</taxon>
        <taxon>Rhodocyclales</taxon>
        <taxon>Zoogloeaceae</taxon>
        <taxon>Azoarcus</taxon>
    </lineage>
</organism>
<protein>
    <submittedName>
        <fullName evidence="3">VanZ like protein</fullName>
    </submittedName>
</protein>